<feature type="disulfide bond" description="Redox-active" evidence="6">
    <location>
        <begin position="58"/>
        <end position="92"/>
    </location>
</feature>
<dbReference type="SUPFAM" id="SSF52833">
    <property type="entry name" value="Thioredoxin-like"/>
    <property type="match status" value="1"/>
</dbReference>
<keyword evidence="1 6" id="KW-0575">Peroxidase</keyword>
<feature type="active site" description="Cysteine sulfenic acid (-SOH) intermediate" evidence="6">
    <location>
        <position position="58"/>
    </location>
</feature>
<comment type="miscellaneous">
    <text evidence="6">The active site is a conserved redox-active cysteine residue, the peroxidatic cysteine (C(P)), which makes the nucleophilic attack on the peroxide substrate. The peroxide oxidizes the C(P)-SH to cysteine sulfenic acid (C(P)-SOH), which then reacts with another cysteine residue, the resolving cysteine (C(R)), to form a disulfide bridge. The disulfide is subsequently reduced by an appropriate electron donor to complete the catalytic cycle. In this atypical 2-Cys peroxiredoxin, C(R) is present in the same subunit to form an intramolecular disulfide. The disulfide is subsequently reduced by thioredoxin.</text>
</comment>
<dbReference type="InterPro" id="IPR050455">
    <property type="entry name" value="Tpx_Peroxidase_subfamily"/>
</dbReference>
<evidence type="ECO:0000313" key="9">
    <source>
        <dbReference type="Proteomes" id="UP000030635"/>
    </source>
</evidence>
<evidence type="ECO:0000256" key="2">
    <source>
        <dbReference type="ARBA" id="ARBA00022862"/>
    </source>
</evidence>
<gene>
    <name evidence="6" type="primary">tpx</name>
    <name evidence="8" type="ORF">U729_102</name>
</gene>
<dbReference type="InterPro" id="IPR018219">
    <property type="entry name" value="Tpx_CS"/>
</dbReference>
<dbReference type="PANTHER" id="PTHR43110">
    <property type="entry name" value="THIOL PEROXIDASE"/>
    <property type="match status" value="1"/>
</dbReference>
<evidence type="ECO:0000256" key="4">
    <source>
        <dbReference type="ARBA" id="ARBA00023157"/>
    </source>
</evidence>
<accession>A0A0A7FUN0</accession>
<dbReference type="InterPro" id="IPR013766">
    <property type="entry name" value="Thioredoxin_domain"/>
</dbReference>
<comment type="function">
    <text evidence="6">Thiol-specific peroxidase that catalyzes the reduction of hydrogen peroxide and organic hydroperoxides to water and alcohols, respectively. Plays a role in cell protection against oxidative stress by detoxifying peroxides.</text>
</comment>
<dbReference type="GO" id="GO:0008379">
    <property type="term" value="F:thioredoxin peroxidase activity"/>
    <property type="evidence" value="ECO:0007669"/>
    <property type="project" value="UniProtKB-UniRule"/>
</dbReference>
<dbReference type="HOGENOM" id="CLU_042529_12_0_9"/>
<evidence type="ECO:0000256" key="3">
    <source>
        <dbReference type="ARBA" id="ARBA00023002"/>
    </source>
</evidence>
<proteinExistence type="inferred from homology"/>
<dbReference type="InterPro" id="IPR013740">
    <property type="entry name" value="Redoxin"/>
</dbReference>
<keyword evidence="4 6" id="KW-1015">Disulfide bond</keyword>
<protein>
    <recommendedName>
        <fullName evidence="6">Thiol peroxidase</fullName>
        <shortName evidence="6">Tpx</shortName>
        <ecNumber evidence="6">1.11.1.24</ecNumber>
    </recommendedName>
    <alternativeName>
        <fullName evidence="6">Peroxiredoxin tpx</fullName>
        <shortName evidence="6">Prx</shortName>
    </alternativeName>
    <alternativeName>
        <fullName evidence="6">Thioredoxin peroxidase</fullName>
    </alternativeName>
    <alternativeName>
        <fullName evidence="6">Thioredoxin-dependent peroxiredoxin</fullName>
    </alternativeName>
</protein>
<evidence type="ECO:0000256" key="1">
    <source>
        <dbReference type="ARBA" id="ARBA00022559"/>
    </source>
</evidence>
<evidence type="ECO:0000256" key="6">
    <source>
        <dbReference type="HAMAP-Rule" id="MF_00269"/>
    </source>
</evidence>
<dbReference type="KEGG" id="cbv:U729_102"/>
<dbReference type="RefSeq" id="WP_039310699.1">
    <property type="nucleotide sequence ID" value="NZ_CP006905.1"/>
</dbReference>
<organism evidence="8 9">
    <name type="scientific">Clostridium baratii str. Sullivan</name>
    <dbReference type="NCBI Taxonomy" id="1415775"/>
    <lineage>
        <taxon>Bacteria</taxon>
        <taxon>Bacillati</taxon>
        <taxon>Bacillota</taxon>
        <taxon>Clostridia</taxon>
        <taxon>Eubacteriales</taxon>
        <taxon>Clostridiaceae</taxon>
        <taxon>Clostridium</taxon>
    </lineage>
</organism>
<feature type="domain" description="Thioredoxin" evidence="7">
    <location>
        <begin position="17"/>
        <end position="163"/>
    </location>
</feature>
<dbReference type="InterPro" id="IPR036249">
    <property type="entry name" value="Thioredoxin-like_sf"/>
</dbReference>
<sequence>MNITAQGNKITLRGAEVRVGQEAPDFVLYDNSLNKVTLKDTDGKRVFLAVPSLDTPVCDIEVKRFNKEATNLKDTKVYVVSMDLPFAQARWCGSEDVENVITLSDYKDRSFGENYGLYIEEMGLLARAVFIVDENNNVTYVEYCKDISDEPNYDKALEALKAL</sequence>
<dbReference type="eggNOG" id="COG2077">
    <property type="taxonomic scope" value="Bacteria"/>
</dbReference>
<dbReference type="STRING" id="1561.NPD11_2878"/>
<dbReference type="NCBIfam" id="NF001808">
    <property type="entry name" value="PRK00522.1"/>
    <property type="match status" value="1"/>
</dbReference>
<keyword evidence="3 6" id="KW-0560">Oxidoreductase</keyword>
<dbReference type="Pfam" id="PF08534">
    <property type="entry name" value="Redoxin"/>
    <property type="match status" value="1"/>
</dbReference>
<comment type="similarity">
    <text evidence="6">Belongs to the peroxiredoxin family. Tpx subfamily.</text>
</comment>
<dbReference type="EMBL" id="CP006905">
    <property type="protein sequence ID" value="AIY82561.1"/>
    <property type="molecule type" value="Genomic_DNA"/>
</dbReference>
<evidence type="ECO:0000313" key="8">
    <source>
        <dbReference type="EMBL" id="AIY82561.1"/>
    </source>
</evidence>
<dbReference type="CDD" id="cd03014">
    <property type="entry name" value="PRX_Atyp2cys"/>
    <property type="match status" value="1"/>
</dbReference>
<evidence type="ECO:0000259" key="7">
    <source>
        <dbReference type="PROSITE" id="PS51352"/>
    </source>
</evidence>
<dbReference type="AlphaFoldDB" id="A0A0A7FUN0"/>
<keyword evidence="9" id="KW-1185">Reference proteome</keyword>
<dbReference type="Gene3D" id="3.40.30.10">
    <property type="entry name" value="Glutaredoxin"/>
    <property type="match status" value="1"/>
</dbReference>
<dbReference type="PANTHER" id="PTHR43110:SF1">
    <property type="entry name" value="THIOL PEROXIDASE"/>
    <property type="match status" value="1"/>
</dbReference>
<dbReference type="PROSITE" id="PS01265">
    <property type="entry name" value="TPX"/>
    <property type="match status" value="1"/>
</dbReference>
<dbReference type="PROSITE" id="PS51352">
    <property type="entry name" value="THIOREDOXIN_2"/>
    <property type="match status" value="1"/>
</dbReference>
<reference evidence="8 9" key="1">
    <citation type="journal article" date="2015" name="Infect. Genet. Evol.">
        <title>Genomic sequences of six botulinum neurotoxin-producing strains representing three clostridial species illustrate the mobility and diversity of botulinum neurotoxin genes.</title>
        <authorList>
            <person name="Smith T.J."/>
            <person name="Hill K.K."/>
            <person name="Xie G."/>
            <person name="Foley B.T."/>
            <person name="Williamson C.H."/>
            <person name="Foster J.T."/>
            <person name="Johnson S.L."/>
            <person name="Chertkov O."/>
            <person name="Teshima H."/>
            <person name="Gibbons H.S."/>
            <person name="Johnsky L.A."/>
            <person name="Karavis M.A."/>
            <person name="Smith L.A."/>
        </authorList>
    </citation>
    <scope>NUCLEOTIDE SEQUENCE [LARGE SCALE GENOMIC DNA]</scope>
    <source>
        <strain evidence="8">Sullivan</strain>
    </source>
</reference>
<keyword evidence="2 6" id="KW-0049">Antioxidant</keyword>
<keyword evidence="5 6" id="KW-0676">Redox-active center</keyword>
<dbReference type="HAMAP" id="MF_00269">
    <property type="entry name" value="Tpx"/>
    <property type="match status" value="1"/>
</dbReference>
<evidence type="ECO:0000256" key="5">
    <source>
        <dbReference type="ARBA" id="ARBA00023284"/>
    </source>
</evidence>
<comment type="subunit">
    <text evidence="6">Homodimer.</text>
</comment>
<dbReference type="InterPro" id="IPR002065">
    <property type="entry name" value="TPX"/>
</dbReference>
<dbReference type="EC" id="1.11.1.24" evidence="6"/>
<name>A0A0A7FUN0_9CLOT</name>
<dbReference type="Proteomes" id="UP000030635">
    <property type="component" value="Chromosome"/>
</dbReference>
<dbReference type="OrthoDB" id="9781543at2"/>
<comment type="catalytic activity">
    <reaction evidence="6">
        <text>a hydroperoxide + [thioredoxin]-dithiol = an alcohol + [thioredoxin]-disulfide + H2O</text>
        <dbReference type="Rhea" id="RHEA:62620"/>
        <dbReference type="Rhea" id="RHEA-COMP:10698"/>
        <dbReference type="Rhea" id="RHEA-COMP:10700"/>
        <dbReference type="ChEBI" id="CHEBI:15377"/>
        <dbReference type="ChEBI" id="CHEBI:29950"/>
        <dbReference type="ChEBI" id="CHEBI:30879"/>
        <dbReference type="ChEBI" id="CHEBI:35924"/>
        <dbReference type="ChEBI" id="CHEBI:50058"/>
        <dbReference type="EC" id="1.11.1.24"/>
    </reaction>
</comment>